<reference evidence="2" key="1">
    <citation type="submission" date="2020-10" db="EMBL/GenBank/DDBJ databases">
        <title>Ca. Dormibacterota MAGs.</title>
        <authorList>
            <person name="Montgomery K."/>
        </authorList>
    </citation>
    <scope>NUCLEOTIDE SEQUENCE [LARGE SCALE GENOMIC DNA]</scope>
    <source>
        <strain evidence="2">SC8812_S17_10</strain>
    </source>
</reference>
<protein>
    <submittedName>
        <fullName evidence="2">Thioredoxin family protein</fullName>
    </submittedName>
</protein>
<name>A0A934NBN0_9BACT</name>
<dbReference type="Proteomes" id="UP000612893">
    <property type="component" value="Unassembled WGS sequence"/>
</dbReference>
<dbReference type="PANTHER" id="PTHR37170">
    <property type="entry name" value="GLUTAREDOXIN-RELATED"/>
    <property type="match status" value="1"/>
</dbReference>
<dbReference type="Gene3D" id="3.40.30.80">
    <property type="match status" value="1"/>
</dbReference>
<dbReference type="AlphaFoldDB" id="A0A934NBN0"/>
<comment type="caution">
    <text evidence="2">The sequence shown here is derived from an EMBL/GenBank/DDBJ whole genome shotgun (WGS) entry which is preliminary data.</text>
</comment>
<evidence type="ECO:0000313" key="2">
    <source>
        <dbReference type="EMBL" id="MBJ7596482.1"/>
    </source>
</evidence>
<dbReference type="SUPFAM" id="SSF52833">
    <property type="entry name" value="Thioredoxin-like"/>
    <property type="match status" value="1"/>
</dbReference>
<proteinExistence type="predicted"/>
<evidence type="ECO:0000256" key="1">
    <source>
        <dbReference type="SAM" id="MobiDB-lite"/>
    </source>
</evidence>
<sequence>MSLADRMAIASPHISALTVEATEFPDLAREFYVQGVPRTVVNRGGAFVGALPEQQFVAAVLDLAGMNGVLDAEAVVEPDAAEARSEPGPEPDPDVQPDNENGRR</sequence>
<gene>
    <name evidence="2" type="ORF">JF922_00110</name>
</gene>
<feature type="region of interest" description="Disordered" evidence="1">
    <location>
        <begin position="78"/>
        <end position="104"/>
    </location>
</feature>
<organism evidence="2 3">
    <name type="scientific">Candidatus Nephthysia bennettiae</name>
    <dbReference type="NCBI Taxonomy" id="3127016"/>
    <lineage>
        <taxon>Bacteria</taxon>
        <taxon>Bacillati</taxon>
        <taxon>Candidatus Dormiibacterota</taxon>
        <taxon>Candidatus Dormibacteria</taxon>
        <taxon>Candidatus Dormibacterales</taxon>
        <taxon>Candidatus Dormibacteraceae</taxon>
        <taxon>Candidatus Nephthysia</taxon>
    </lineage>
</organism>
<dbReference type="InterPro" id="IPR036249">
    <property type="entry name" value="Thioredoxin-like_sf"/>
</dbReference>
<dbReference type="EMBL" id="JAEKNR010000003">
    <property type="protein sequence ID" value="MBJ7596482.1"/>
    <property type="molecule type" value="Genomic_DNA"/>
</dbReference>
<accession>A0A934NBN0</accession>
<evidence type="ECO:0000313" key="3">
    <source>
        <dbReference type="Proteomes" id="UP000612893"/>
    </source>
</evidence>
<keyword evidence="3" id="KW-1185">Reference proteome</keyword>
<dbReference type="PANTHER" id="PTHR37170:SF1">
    <property type="entry name" value="GLUTAREDOXIN-LIKE PROTEIN"/>
    <property type="match status" value="1"/>
</dbReference>